<dbReference type="Proteomes" id="UP001141422">
    <property type="component" value="Unassembled WGS sequence"/>
</dbReference>
<evidence type="ECO:0000313" key="2">
    <source>
        <dbReference type="Proteomes" id="UP001141422"/>
    </source>
</evidence>
<proteinExistence type="predicted"/>
<sequence>MIVSKKRSISQIVLAVLIILIFIMPVSAEFSLGDSNNQYWSAPPLSELNLSIDDSRKDIEYIQYVGVIIPQTEFVAVKSTSNGTTTVVVPQDIITILNVPSSSEVSIPSQLIRNANVAQETGIVILWAPMALLDYSVKNNTAIISAKNSLYMEFSSLENALSVSKIEYVSNMDLQAAASKLSSDLQTRSSTTLYQERSLYDTYKTQYQLTGMTGTLGKFTYSNSGNEGYTIYHENEIYLENYDCIEFICGLNNAELNNIQEYFVIAIDNQDSGRLLVSVTNGNVPYMEYYCYIENTGYYVHLKDPITGTWYNGNYADPTRSSRIDYIQLSSEYYMASLYPTLYVANTIVEDWTRTRDNNWYAPQTTMFHKTSEDTRDIYVSVNPSWTSDNKLSSLHASGTTVS</sequence>
<dbReference type="EMBL" id="JAPTGB010000004">
    <property type="protein sequence ID" value="MCZ0860134.1"/>
    <property type="molecule type" value="Genomic_DNA"/>
</dbReference>
<gene>
    <name evidence="1" type="ORF">O0S10_02675</name>
</gene>
<dbReference type="RefSeq" id="WP_268924356.1">
    <property type="nucleotide sequence ID" value="NZ_JAPTGB010000004.1"/>
</dbReference>
<reference evidence="1" key="1">
    <citation type="submission" date="2022-12" db="EMBL/GenBank/DDBJ databases">
        <title>Isolation and characterisation of novel Methanocorpusculum spp. from native Australian herbivores indicates the genus is ancestrally host-associated.</title>
        <authorList>
            <person name="Volmer J.G."/>
            <person name="Soo R.M."/>
            <person name="Evans P.N."/>
            <person name="Hoedt E.C."/>
            <person name="Astorga Alsina A.L."/>
            <person name="Woodcroft B.J."/>
            <person name="Tyson G.W."/>
            <person name="Hugenholtz P."/>
            <person name="Morrison M."/>
        </authorList>
    </citation>
    <scope>NUCLEOTIDE SEQUENCE</scope>
    <source>
        <strain evidence="1">MG</strain>
    </source>
</reference>
<comment type="caution">
    <text evidence="1">The sequence shown here is derived from an EMBL/GenBank/DDBJ whole genome shotgun (WGS) entry which is preliminary data.</text>
</comment>
<name>A0ABT4IFI0_9EURY</name>
<accession>A0ABT4IFI0</accession>
<organism evidence="1 2">
    <name type="scientific">Methanocorpusculum petauri</name>
    <dbReference type="NCBI Taxonomy" id="3002863"/>
    <lineage>
        <taxon>Archaea</taxon>
        <taxon>Methanobacteriati</taxon>
        <taxon>Methanobacteriota</taxon>
        <taxon>Stenosarchaea group</taxon>
        <taxon>Methanomicrobia</taxon>
        <taxon>Methanomicrobiales</taxon>
        <taxon>Methanocorpusculaceae</taxon>
        <taxon>Methanocorpusculum</taxon>
    </lineage>
</organism>
<evidence type="ECO:0000313" key="1">
    <source>
        <dbReference type="EMBL" id="MCZ0860134.1"/>
    </source>
</evidence>
<protein>
    <submittedName>
        <fullName evidence="1">Uncharacterized protein</fullName>
    </submittedName>
</protein>
<keyword evidence="2" id="KW-1185">Reference proteome</keyword>